<accession>A0A5K3FUE9</accession>
<protein>
    <submittedName>
        <fullName evidence="2">Syntaxin-17</fullName>
    </submittedName>
</protein>
<organism evidence="2">
    <name type="scientific">Mesocestoides corti</name>
    <name type="common">Flatworm</name>
    <dbReference type="NCBI Taxonomy" id="53468"/>
    <lineage>
        <taxon>Eukaryota</taxon>
        <taxon>Metazoa</taxon>
        <taxon>Spiralia</taxon>
        <taxon>Lophotrochozoa</taxon>
        <taxon>Platyhelminthes</taxon>
        <taxon>Cestoda</taxon>
        <taxon>Eucestoda</taxon>
        <taxon>Cyclophyllidea</taxon>
        <taxon>Mesocestoididae</taxon>
        <taxon>Mesocestoides</taxon>
    </lineage>
</organism>
<dbReference type="AlphaFoldDB" id="A0A5K3FUE9"/>
<sequence>MEVTYVSTTCSPFRCLSWLTNRMTHAHKIRRMRQLLKRVSQEMRRVTSRPMPVPSTPDSNQVSLSSRQLSTKDDLDEQPSWLVEPPQMEFSLTEELISSMQVIVSLRQQIFASLASIPLDDALQGQKADILRRIQDVETQALIFLTLPPTNEGGWEEWEIADRINEIFNRYLENAERCLEDANALVRGETRRNEKSPDRANRVSTVVLPEALQIPGFSQRDAAAINRSTSDSLFHLFSNPDLRSTTSSVKMVIGSACSQACRIVFCCQTTLSPSFTSFDVNAFPLEDHRY</sequence>
<dbReference type="WBParaSite" id="MCU_011828-RA">
    <property type="protein sequence ID" value="MCU_011828-RA"/>
    <property type="gene ID" value="MCU_011828"/>
</dbReference>
<feature type="compositionally biased region" description="Polar residues" evidence="1">
    <location>
        <begin position="56"/>
        <end position="69"/>
    </location>
</feature>
<reference evidence="2" key="1">
    <citation type="submission" date="2019-11" db="UniProtKB">
        <authorList>
            <consortium name="WormBaseParasite"/>
        </authorList>
    </citation>
    <scope>IDENTIFICATION</scope>
</reference>
<proteinExistence type="predicted"/>
<name>A0A5K3FUE9_MESCO</name>
<evidence type="ECO:0000256" key="1">
    <source>
        <dbReference type="SAM" id="MobiDB-lite"/>
    </source>
</evidence>
<feature type="region of interest" description="Disordered" evidence="1">
    <location>
        <begin position="41"/>
        <end position="78"/>
    </location>
</feature>
<evidence type="ECO:0000313" key="2">
    <source>
        <dbReference type="WBParaSite" id="MCU_011828-RA"/>
    </source>
</evidence>